<feature type="domain" description="Tyrosine-protein kinase G-rich" evidence="21">
    <location>
        <begin position="407"/>
        <end position="481"/>
    </location>
</feature>
<proteinExistence type="inferred from homology"/>
<organism evidence="22 23">
    <name type="scientific">Gammaproteobacteria bacterium LSUCC0057</name>
    <dbReference type="NCBI Taxonomy" id="2559237"/>
    <lineage>
        <taxon>Bacteria</taxon>
        <taxon>Pseudomonadati</taxon>
        <taxon>Pseudomonadota</taxon>
        <taxon>Gammaproteobacteria</taxon>
        <taxon>Cellvibrionales</taxon>
        <taxon>Porticoccaceae</taxon>
        <taxon>SAR92 clade</taxon>
    </lineage>
</organism>
<comment type="similarity">
    <text evidence="2">Belongs to the CpsD/CapB family.</text>
</comment>
<evidence type="ECO:0000256" key="5">
    <source>
        <dbReference type="ARBA" id="ARBA00022475"/>
    </source>
</evidence>
<evidence type="ECO:0000256" key="18">
    <source>
        <dbReference type="SAM" id="Phobius"/>
    </source>
</evidence>
<evidence type="ECO:0000256" key="1">
    <source>
        <dbReference type="ARBA" id="ARBA00004429"/>
    </source>
</evidence>
<evidence type="ECO:0000313" key="23">
    <source>
        <dbReference type="Proteomes" id="UP000298133"/>
    </source>
</evidence>
<dbReference type="Pfam" id="PF02706">
    <property type="entry name" value="Wzz"/>
    <property type="match status" value="1"/>
</dbReference>
<keyword evidence="12 18" id="KW-1133">Transmembrane helix</keyword>
<keyword evidence="6" id="KW-0997">Cell inner membrane</keyword>
<evidence type="ECO:0000256" key="6">
    <source>
        <dbReference type="ARBA" id="ARBA00022519"/>
    </source>
</evidence>
<evidence type="ECO:0000256" key="10">
    <source>
        <dbReference type="ARBA" id="ARBA00022777"/>
    </source>
</evidence>
<reference evidence="22 23" key="1">
    <citation type="submission" date="2019-03" db="EMBL/GenBank/DDBJ databases">
        <title>Draft genome of Gammaproteobacteria bacterium LSUCC0057, a member of the SAR92 clade.</title>
        <authorList>
            <person name="Lanclos V.C."/>
            <person name="Doiron C."/>
            <person name="Henson M.W."/>
            <person name="Thrash J.C."/>
        </authorList>
    </citation>
    <scope>NUCLEOTIDE SEQUENCE [LARGE SCALE GENOMIC DNA]</scope>
    <source>
        <strain evidence="22 23">LSUCC0057</strain>
    </source>
</reference>
<keyword evidence="7 22" id="KW-0808">Transferase</keyword>
<feature type="region of interest" description="Disordered" evidence="17">
    <location>
        <begin position="757"/>
        <end position="779"/>
    </location>
</feature>
<evidence type="ECO:0000256" key="16">
    <source>
        <dbReference type="SAM" id="Coils"/>
    </source>
</evidence>
<evidence type="ECO:0000259" key="19">
    <source>
        <dbReference type="Pfam" id="PF02706"/>
    </source>
</evidence>
<keyword evidence="16" id="KW-0175">Coiled coil</keyword>
<keyword evidence="13 18" id="KW-0472">Membrane</keyword>
<dbReference type="OrthoDB" id="9775724at2"/>
<evidence type="ECO:0000256" key="12">
    <source>
        <dbReference type="ARBA" id="ARBA00022989"/>
    </source>
</evidence>
<dbReference type="Pfam" id="PF13807">
    <property type="entry name" value="GNVR"/>
    <property type="match status" value="1"/>
</dbReference>
<dbReference type="SUPFAM" id="SSF52540">
    <property type="entry name" value="P-loop containing nucleoside triphosphate hydrolases"/>
    <property type="match status" value="1"/>
</dbReference>
<feature type="transmembrane region" description="Helical" evidence="18">
    <location>
        <begin position="462"/>
        <end position="482"/>
    </location>
</feature>
<dbReference type="PANTHER" id="PTHR32309:SF13">
    <property type="entry name" value="FERRIC ENTEROBACTIN TRANSPORT PROTEIN FEPE"/>
    <property type="match status" value="1"/>
</dbReference>
<evidence type="ECO:0000256" key="4">
    <source>
        <dbReference type="ARBA" id="ARBA00011903"/>
    </source>
</evidence>
<feature type="transmembrane region" description="Helical" evidence="18">
    <location>
        <begin position="42"/>
        <end position="60"/>
    </location>
</feature>
<evidence type="ECO:0000256" key="11">
    <source>
        <dbReference type="ARBA" id="ARBA00022840"/>
    </source>
</evidence>
<evidence type="ECO:0000259" key="20">
    <source>
        <dbReference type="Pfam" id="PF13614"/>
    </source>
</evidence>
<feature type="domain" description="Polysaccharide chain length determinant N-terminal" evidence="19">
    <location>
        <begin position="24"/>
        <end position="115"/>
    </location>
</feature>
<name>A0A4Y8UMW8_9GAMM</name>
<dbReference type="EC" id="2.7.10.2" evidence="4"/>
<dbReference type="InterPro" id="IPR025669">
    <property type="entry name" value="AAA_dom"/>
</dbReference>
<dbReference type="Pfam" id="PF13614">
    <property type="entry name" value="AAA_31"/>
    <property type="match status" value="1"/>
</dbReference>
<evidence type="ECO:0000256" key="2">
    <source>
        <dbReference type="ARBA" id="ARBA00007316"/>
    </source>
</evidence>
<evidence type="ECO:0000256" key="17">
    <source>
        <dbReference type="SAM" id="MobiDB-lite"/>
    </source>
</evidence>
<dbReference type="GO" id="GO:0005886">
    <property type="term" value="C:plasma membrane"/>
    <property type="evidence" value="ECO:0007669"/>
    <property type="project" value="UniProtKB-SubCell"/>
</dbReference>
<evidence type="ECO:0000256" key="7">
    <source>
        <dbReference type="ARBA" id="ARBA00022679"/>
    </source>
</evidence>
<dbReference type="EMBL" id="SPIA01000001">
    <property type="protein sequence ID" value="TFH68633.1"/>
    <property type="molecule type" value="Genomic_DNA"/>
</dbReference>
<keyword evidence="14" id="KW-0829">Tyrosine-protein kinase</keyword>
<gene>
    <name evidence="22" type="ORF">E3W66_01340</name>
</gene>
<dbReference type="GO" id="GO:0004715">
    <property type="term" value="F:non-membrane spanning protein tyrosine kinase activity"/>
    <property type="evidence" value="ECO:0007669"/>
    <property type="project" value="UniProtKB-EC"/>
</dbReference>
<comment type="similarity">
    <text evidence="3">Belongs to the etk/wzc family.</text>
</comment>
<dbReference type="NCBIfam" id="TIGR01007">
    <property type="entry name" value="eps_fam"/>
    <property type="match status" value="1"/>
</dbReference>
<sequence length="779" mass="86221">MSLVNSGGVNYSRQARDNAAVADDEIDLGRLLRILLANWRKILGFGVTLTLVAGLVVFSMQPIYQGKASIVLEIDDVNVVSVEDIYSLGARNSDYMATQFEILKSHRLAERVVDRLNLTQHPLFAQAEPDAQGLAGWWQSTKIFFAELLGSVEPQQPLTAAEQHALLRQRIADAIQLNVQVSPIRNSQMSYVAFESTDPRLAAQIANAIADEFIKNDLENRLSGTLQATDWLDERLVELRTNLQRAEQALQDFRDREGLVSIDGQTGLGVNELASLSQRLEEARKARIGAENLLADVNNLASANVTELLTIPAVLNHVAIQRLSAEQSKAQRQVDELQKRYGPKHPAMVAALSELNSATVELADEVMTVASGIGREYEFAKRTEQQLEATWERRKAEVQEFNRKEFQLLELQRDVDTNRQLYDIFFTRIRSVSETGGFEKPHARIVDMAKPPRIPVKPKKQLIMALAMILGVMLGAAFVLVLDQLDNTVRHPDDVADKLGAPLLGSLPLVMTEGEDDSDVPHFWHNSTGNFAESIRTVRTGLRLSSLDNPAKIVVITSTLAGEGKSTLSLNLSAALGQMEKTLLIGADLRRPTLASRLDLAPSHKGLSHFVAGSAELEECIEHLEDKGFWVMPSGIIPPNPLEMLSSARFTQALDELRERFDRIVIDSAPMQPVSDALVLSSYADALIYLVRADKTPATLVRKSLQVLADANIHLTGVVLNHFDASRAHRYYSYGYKGYGYKSGYYSGYHDYAADSPYPSQNDPSVAAGHPYPSKPERL</sequence>
<keyword evidence="10 22" id="KW-0418">Kinase</keyword>
<dbReference type="InterPro" id="IPR005702">
    <property type="entry name" value="Wzc-like_C"/>
</dbReference>
<comment type="catalytic activity">
    <reaction evidence="15">
        <text>L-tyrosyl-[protein] + ATP = O-phospho-L-tyrosyl-[protein] + ADP + H(+)</text>
        <dbReference type="Rhea" id="RHEA:10596"/>
        <dbReference type="Rhea" id="RHEA-COMP:10136"/>
        <dbReference type="Rhea" id="RHEA-COMP:20101"/>
        <dbReference type="ChEBI" id="CHEBI:15378"/>
        <dbReference type="ChEBI" id="CHEBI:30616"/>
        <dbReference type="ChEBI" id="CHEBI:46858"/>
        <dbReference type="ChEBI" id="CHEBI:61978"/>
        <dbReference type="ChEBI" id="CHEBI:456216"/>
        <dbReference type="EC" id="2.7.10.2"/>
    </reaction>
</comment>
<evidence type="ECO:0000256" key="14">
    <source>
        <dbReference type="ARBA" id="ARBA00023137"/>
    </source>
</evidence>
<dbReference type="PANTHER" id="PTHR32309">
    <property type="entry name" value="TYROSINE-PROTEIN KINASE"/>
    <property type="match status" value="1"/>
</dbReference>
<dbReference type="InterPro" id="IPR032807">
    <property type="entry name" value="GNVR"/>
</dbReference>
<protein>
    <recommendedName>
        <fullName evidence="4">non-specific protein-tyrosine kinase</fullName>
        <ecNumber evidence="4">2.7.10.2</ecNumber>
    </recommendedName>
</protein>
<dbReference type="GO" id="GO:0005524">
    <property type="term" value="F:ATP binding"/>
    <property type="evidence" value="ECO:0007669"/>
    <property type="project" value="UniProtKB-KW"/>
</dbReference>
<evidence type="ECO:0000259" key="21">
    <source>
        <dbReference type="Pfam" id="PF13807"/>
    </source>
</evidence>
<keyword evidence="9" id="KW-0547">Nucleotide-binding</keyword>
<evidence type="ECO:0000256" key="9">
    <source>
        <dbReference type="ARBA" id="ARBA00022741"/>
    </source>
</evidence>
<dbReference type="InterPro" id="IPR003856">
    <property type="entry name" value="LPS_length_determ_N"/>
</dbReference>
<evidence type="ECO:0000256" key="13">
    <source>
        <dbReference type="ARBA" id="ARBA00023136"/>
    </source>
</evidence>
<dbReference type="InterPro" id="IPR050445">
    <property type="entry name" value="Bact_polysacc_biosynth/exp"/>
</dbReference>
<keyword evidence="23" id="KW-1185">Reference proteome</keyword>
<feature type="domain" description="AAA" evidence="20">
    <location>
        <begin position="552"/>
        <end position="681"/>
    </location>
</feature>
<evidence type="ECO:0000256" key="3">
    <source>
        <dbReference type="ARBA" id="ARBA00008883"/>
    </source>
</evidence>
<comment type="subcellular location">
    <subcellularLocation>
        <location evidence="1">Cell inner membrane</location>
        <topology evidence="1">Multi-pass membrane protein</topology>
    </subcellularLocation>
</comment>
<evidence type="ECO:0000256" key="8">
    <source>
        <dbReference type="ARBA" id="ARBA00022692"/>
    </source>
</evidence>
<dbReference type="Gene3D" id="3.40.50.300">
    <property type="entry name" value="P-loop containing nucleotide triphosphate hydrolases"/>
    <property type="match status" value="1"/>
</dbReference>
<comment type="caution">
    <text evidence="22">The sequence shown here is derived from an EMBL/GenBank/DDBJ whole genome shotgun (WGS) entry which is preliminary data.</text>
</comment>
<dbReference type="CDD" id="cd05387">
    <property type="entry name" value="BY-kinase"/>
    <property type="match status" value="1"/>
</dbReference>
<dbReference type="AlphaFoldDB" id="A0A4Y8UMW8"/>
<evidence type="ECO:0000256" key="15">
    <source>
        <dbReference type="ARBA" id="ARBA00051245"/>
    </source>
</evidence>
<accession>A0A4Y8UMW8</accession>
<keyword evidence="11" id="KW-0067">ATP-binding</keyword>
<feature type="coiled-coil region" evidence="16">
    <location>
        <begin position="229"/>
        <end position="340"/>
    </location>
</feature>
<keyword evidence="5" id="KW-1003">Cell membrane</keyword>
<keyword evidence="8 18" id="KW-0812">Transmembrane</keyword>
<dbReference type="Proteomes" id="UP000298133">
    <property type="component" value="Unassembled WGS sequence"/>
</dbReference>
<dbReference type="InterPro" id="IPR027417">
    <property type="entry name" value="P-loop_NTPase"/>
</dbReference>
<evidence type="ECO:0000313" key="22">
    <source>
        <dbReference type="EMBL" id="TFH68633.1"/>
    </source>
</evidence>